<dbReference type="EMBL" id="MH271296">
    <property type="protein sequence ID" value="AWY04766.1"/>
    <property type="molecule type" value="Genomic_DNA"/>
</dbReference>
<protein>
    <submittedName>
        <fullName evidence="2">Immunity repressor</fullName>
    </submittedName>
</protein>
<dbReference type="InterPro" id="IPR010982">
    <property type="entry name" value="Lambda_DNA-bd_dom_sf"/>
</dbReference>
<keyword evidence="3" id="KW-1185">Reference proteome</keyword>
<evidence type="ECO:0000259" key="1">
    <source>
        <dbReference type="PROSITE" id="PS50943"/>
    </source>
</evidence>
<dbReference type="GeneID" id="77950931"/>
<dbReference type="InterPro" id="IPR001387">
    <property type="entry name" value="Cro/C1-type_HTH"/>
</dbReference>
<dbReference type="GO" id="GO:0003677">
    <property type="term" value="F:DNA binding"/>
    <property type="evidence" value="ECO:0007669"/>
    <property type="project" value="InterPro"/>
</dbReference>
<dbReference type="SUPFAM" id="SSF47413">
    <property type="entry name" value="lambda repressor-like DNA-binding domains"/>
    <property type="match status" value="1"/>
</dbReference>
<dbReference type="Pfam" id="PF01381">
    <property type="entry name" value="HTH_3"/>
    <property type="match status" value="1"/>
</dbReference>
<gene>
    <name evidence="2" type="primary">20</name>
    <name evidence="2" type="ORF">PBI_EMPEROR_20</name>
</gene>
<organism evidence="2 3">
    <name type="scientific">Gordonia phage Emperor</name>
    <dbReference type="NCBI Taxonomy" id="2201427"/>
    <lineage>
        <taxon>Viruses</taxon>
        <taxon>Duplodnaviria</taxon>
        <taxon>Heunggongvirae</taxon>
        <taxon>Uroviricota</taxon>
        <taxon>Caudoviricetes</taxon>
        <taxon>Emperorvirus</taxon>
        <taxon>Emperorvirus emperor</taxon>
    </lineage>
</organism>
<feature type="domain" description="HTH cro/C1-type" evidence="1">
    <location>
        <begin position="22"/>
        <end position="73"/>
    </location>
</feature>
<dbReference type="Gene3D" id="1.10.260.40">
    <property type="entry name" value="lambda repressor-like DNA-binding domains"/>
    <property type="match status" value="1"/>
</dbReference>
<accession>A0A2Z4Q441</accession>
<dbReference type="CDD" id="cd00093">
    <property type="entry name" value="HTH_XRE"/>
    <property type="match status" value="1"/>
</dbReference>
<reference evidence="2 3" key="1">
    <citation type="submission" date="2018-04" db="EMBL/GenBank/DDBJ databases">
        <authorList>
            <person name="Go L.Y."/>
            <person name="Mitchell J.A."/>
        </authorList>
    </citation>
    <scope>NUCLEOTIDE SEQUENCE [LARGE SCALE GENOMIC DNA]</scope>
</reference>
<proteinExistence type="predicted"/>
<name>A0A2Z4Q441_9CAUD</name>
<dbReference type="RefSeq" id="YP_010674617.1">
    <property type="nucleotide sequence ID" value="NC_070995.1"/>
</dbReference>
<evidence type="ECO:0000313" key="3">
    <source>
        <dbReference type="Proteomes" id="UP000251212"/>
    </source>
</evidence>
<dbReference type="PROSITE" id="PS50943">
    <property type="entry name" value="HTH_CROC1"/>
    <property type="match status" value="1"/>
</dbReference>
<dbReference type="SMART" id="SM00530">
    <property type="entry name" value="HTH_XRE"/>
    <property type="match status" value="1"/>
</dbReference>
<dbReference type="Proteomes" id="UP000251212">
    <property type="component" value="Segment"/>
</dbReference>
<evidence type="ECO:0000313" key="2">
    <source>
        <dbReference type="EMBL" id="AWY04766.1"/>
    </source>
</evidence>
<dbReference type="KEGG" id="vg:77950931"/>
<sequence length="124" mass="13298">MTRMAARGVIPSLNDGQRLMVARQYVGLTQGELADALGVTTATVQRAESGQTKPRRTTYMAWSMATGVDLHWLEKGHAPPPDGDGACELCAIRDSNPEPADLESSSQTRGSYQCDLVPLRPVAA</sequence>